<dbReference type="KEGG" id="nja:NSJP_0328"/>
<dbReference type="Proteomes" id="UP000192042">
    <property type="component" value="Chromosome I"/>
</dbReference>
<gene>
    <name evidence="2" type="ORF">NSJP_0328</name>
</gene>
<dbReference type="OrthoDB" id="127785at2"/>
<evidence type="ECO:0000259" key="1">
    <source>
        <dbReference type="Pfam" id="PF12697"/>
    </source>
</evidence>
<keyword evidence="3" id="KW-1185">Reference proteome</keyword>
<dbReference type="Pfam" id="PF12697">
    <property type="entry name" value="Abhydrolase_6"/>
    <property type="match status" value="1"/>
</dbReference>
<dbReference type="PANTHER" id="PTHR37946">
    <property type="entry name" value="SLL1969 PROTEIN"/>
    <property type="match status" value="1"/>
</dbReference>
<dbReference type="STRING" id="1325564.NSJP_0328"/>
<evidence type="ECO:0000313" key="3">
    <source>
        <dbReference type="Proteomes" id="UP000192042"/>
    </source>
</evidence>
<dbReference type="InterPro" id="IPR029058">
    <property type="entry name" value="AB_hydrolase_fold"/>
</dbReference>
<dbReference type="SUPFAM" id="SSF53474">
    <property type="entry name" value="alpha/beta-Hydrolases"/>
    <property type="match status" value="1"/>
</dbReference>
<dbReference type="RefSeq" id="WP_080885177.1">
    <property type="nucleotide sequence ID" value="NZ_LT828648.1"/>
</dbReference>
<dbReference type="AlphaFoldDB" id="A0A1W1I0G9"/>
<accession>A0A1W1I0G9</accession>
<protein>
    <recommendedName>
        <fullName evidence="1">AB hydrolase-1 domain-containing protein</fullName>
    </recommendedName>
</protein>
<feature type="domain" description="AB hydrolase-1" evidence="1">
    <location>
        <begin position="11"/>
        <end position="152"/>
    </location>
</feature>
<dbReference type="PANTHER" id="PTHR37946:SF1">
    <property type="entry name" value="SLL1969 PROTEIN"/>
    <property type="match status" value="1"/>
</dbReference>
<proteinExistence type="predicted"/>
<evidence type="ECO:0000313" key="2">
    <source>
        <dbReference type="EMBL" id="SLM46500.1"/>
    </source>
</evidence>
<sequence>MTSRTARKTILVLIHGFISDHRCWDSLRHLLETDARIAERFDIECFDYPTSLLGKGSEHAHPSLRQVAGQLNEFLAQPRFAGHPLVLVGHSQGGLVIQAYFVLLLEAHHARQLSRIRQAIFIATPNLGSVFLDRTRRLTDHVLKVLGGSFLHPQERLLRALQPEIMEIQKLLLGNIVAAVSHSDQACPIPLQCFYGSADRIVLDVSAQSFFAPDVCMPLPAGHMDIIRPQDTEDERYAKLTDAILHPIGHVNVVEVERYDTTLRVEPYDGTKGVEVSYGSSRRSVFTDNRAVLSRRMAISRKNRCRNSCDMSYLTNAEGFIKPIPAEMLERLERKDLTRYESQGREFNFVFAPSPGETYDVTLEILRGFEAGDRRVHFHLGASCYHQVLTYRLDLTAYVRAGYRMTGRPRLYFEEGETHRCDEIWASQPLEATTSDDHGLWYWELHDVRHGAIGLAWDLAPDATTAEETSSATAEYHP</sequence>
<name>A0A1W1I0G9_9BACT</name>
<dbReference type="Gene3D" id="3.40.50.1820">
    <property type="entry name" value="alpha/beta hydrolase"/>
    <property type="match status" value="1"/>
</dbReference>
<dbReference type="InterPro" id="IPR000073">
    <property type="entry name" value="AB_hydrolase_1"/>
</dbReference>
<reference evidence="2 3" key="1">
    <citation type="submission" date="2017-03" db="EMBL/GenBank/DDBJ databases">
        <authorList>
            <person name="Afonso C.L."/>
            <person name="Miller P.J."/>
            <person name="Scott M.A."/>
            <person name="Spackman E."/>
            <person name="Goraichik I."/>
            <person name="Dimitrov K.M."/>
            <person name="Suarez D.L."/>
            <person name="Swayne D.E."/>
        </authorList>
    </citation>
    <scope>NUCLEOTIDE SEQUENCE [LARGE SCALE GENOMIC DNA]</scope>
    <source>
        <strain evidence="2">Genome sequencing of Nitrospira japonica strain NJ11</strain>
    </source>
</reference>
<organism evidence="2 3">
    <name type="scientific">Nitrospira japonica</name>
    <dbReference type="NCBI Taxonomy" id="1325564"/>
    <lineage>
        <taxon>Bacteria</taxon>
        <taxon>Pseudomonadati</taxon>
        <taxon>Nitrospirota</taxon>
        <taxon>Nitrospiria</taxon>
        <taxon>Nitrospirales</taxon>
        <taxon>Nitrospiraceae</taxon>
        <taxon>Nitrospira</taxon>
    </lineage>
</organism>
<dbReference type="EMBL" id="LT828648">
    <property type="protein sequence ID" value="SLM46500.1"/>
    <property type="molecule type" value="Genomic_DNA"/>
</dbReference>